<dbReference type="PRINTS" id="PR00069">
    <property type="entry name" value="ALDKETRDTASE"/>
</dbReference>
<dbReference type="InterPro" id="IPR023210">
    <property type="entry name" value="NADP_OxRdtase_dom"/>
</dbReference>
<protein>
    <recommendedName>
        <fullName evidence="4">NADP-dependent oxidoreductase domain-containing protein</fullName>
    </recommendedName>
</protein>
<dbReference type="SUPFAM" id="SSF51430">
    <property type="entry name" value="NAD(P)-linked oxidoreductase"/>
    <property type="match status" value="1"/>
</dbReference>
<dbReference type="Pfam" id="PF00248">
    <property type="entry name" value="Aldo_ket_red"/>
    <property type="match status" value="1"/>
</dbReference>
<organism evidence="5 6">
    <name type="scientific">Bifidobacterium asteroides DSM 20089</name>
    <dbReference type="NCBI Taxonomy" id="1437594"/>
    <lineage>
        <taxon>Bacteria</taxon>
        <taxon>Bacillati</taxon>
        <taxon>Actinomycetota</taxon>
        <taxon>Actinomycetes</taxon>
        <taxon>Bifidobacteriales</taxon>
        <taxon>Bifidobacteriaceae</taxon>
        <taxon>Bifidobacterium</taxon>
    </lineage>
</organism>
<proteinExistence type="inferred from homology"/>
<evidence type="ECO:0000256" key="1">
    <source>
        <dbReference type="ARBA" id="ARBA00007905"/>
    </source>
</evidence>
<dbReference type="GO" id="GO:0016616">
    <property type="term" value="F:oxidoreductase activity, acting on the CH-OH group of donors, NAD or NADP as acceptor"/>
    <property type="evidence" value="ECO:0007669"/>
    <property type="project" value="UniProtKB-ARBA"/>
</dbReference>
<evidence type="ECO:0000256" key="2">
    <source>
        <dbReference type="ARBA" id="ARBA00022857"/>
    </source>
</evidence>
<dbReference type="RefSeq" id="WP_052108387.1">
    <property type="nucleotide sequence ID" value="NZ_JDTU01000048.1"/>
</dbReference>
<name>A0AAD0AB70_9BIFI</name>
<reference evidence="5 6" key="1">
    <citation type="submission" date="2016-10" db="EMBL/GenBank/DDBJ databases">
        <title>The whole genome sequencing and assembly of B. asteroides DSM 20089 strain.</title>
        <authorList>
            <person name="Lee Y.-J."/>
            <person name="Park M.-K."/>
            <person name="Yi H."/>
            <person name="Bahn Y.-S."/>
            <person name="Kim J.F."/>
            <person name="Lee D.-W."/>
        </authorList>
    </citation>
    <scope>NUCLEOTIDE SEQUENCE [LARGE SCALE GENOMIC DNA]</scope>
    <source>
        <strain evidence="5 6">DSM 20089</strain>
    </source>
</reference>
<dbReference type="Proteomes" id="UP000224056">
    <property type="component" value="Chromosome"/>
</dbReference>
<keyword evidence="3" id="KW-0560">Oxidoreductase</keyword>
<gene>
    <name evidence="5" type="ORF">BA20089_04970</name>
</gene>
<dbReference type="EMBL" id="CP017696">
    <property type="protein sequence ID" value="ATO41550.1"/>
    <property type="molecule type" value="Genomic_DNA"/>
</dbReference>
<dbReference type="InterPro" id="IPR018170">
    <property type="entry name" value="Aldo/ket_reductase_CS"/>
</dbReference>
<comment type="similarity">
    <text evidence="1">Belongs to the aldo/keto reductase family.</text>
</comment>
<dbReference type="InterPro" id="IPR020471">
    <property type="entry name" value="AKR"/>
</dbReference>
<dbReference type="PANTHER" id="PTHR43827">
    <property type="entry name" value="2,5-DIKETO-D-GLUCONIC ACID REDUCTASE"/>
    <property type="match status" value="1"/>
</dbReference>
<evidence type="ECO:0000313" key="5">
    <source>
        <dbReference type="EMBL" id="ATO41550.1"/>
    </source>
</evidence>
<dbReference type="AlphaFoldDB" id="A0AAD0AB70"/>
<accession>A0AAD0AB70</accession>
<dbReference type="PANTHER" id="PTHR43827:SF3">
    <property type="entry name" value="NADP-DEPENDENT OXIDOREDUCTASE DOMAIN-CONTAINING PROTEIN"/>
    <property type="match status" value="1"/>
</dbReference>
<feature type="domain" description="NADP-dependent oxidoreductase" evidence="4">
    <location>
        <begin position="1"/>
        <end position="58"/>
    </location>
</feature>
<keyword evidence="2" id="KW-0521">NADP</keyword>
<sequence length="68" mass="7672">MEDLYEQGRVRGIGICNFLPDRLIDLILSSKIAPIVHQIELHPFTQQIPLRKVMAEQGGGAYSRPGHF</sequence>
<evidence type="ECO:0000259" key="4">
    <source>
        <dbReference type="Pfam" id="PF00248"/>
    </source>
</evidence>
<dbReference type="PROSITE" id="PS00062">
    <property type="entry name" value="ALDOKETO_REDUCTASE_2"/>
    <property type="match status" value="1"/>
</dbReference>
<evidence type="ECO:0000313" key="6">
    <source>
        <dbReference type="Proteomes" id="UP000224056"/>
    </source>
</evidence>
<evidence type="ECO:0000256" key="3">
    <source>
        <dbReference type="ARBA" id="ARBA00023002"/>
    </source>
</evidence>
<dbReference type="InterPro" id="IPR036812">
    <property type="entry name" value="NAD(P)_OxRdtase_dom_sf"/>
</dbReference>
<dbReference type="Gene3D" id="3.20.20.100">
    <property type="entry name" value="NADP-dependent oxidoreductase domain"/>
    <property type="match status" value="1"/>
</dbReference>